<evidence type="ECO:0000256" key="9">
    <source>
        <dbReference type="ARBA" id="ARBA00022723"/>
    </source>
</evidence>
<evidence type="ECO:0000256" key="4">
    <source>
        <dbReference type="ARBA" id="ARBA00004328"/>
    </source>
</evidence>
<evidence type="ECO:0000256" key="10">
    <source>
        <dbReference type="ARBA" id="ARBA00022801"/>
    </source>
</evidence>
<evidence type="ECO:0000256" key="15">
    <source>
        <dbReference type="ARBA" id="ARBA00023211"/>
    </source>
</evidence>
<evidence type="ECO:0000313" key="22">
    <source>
        <dbReference type="EMBL" id="AGL50921.1"/>
    </source>
</evidence>
<evidence type="ECO:0000256" key="1">
    <source>
        <dbReference type="ARBA" id="ARBA00001936"/>
    </source>
</evidence>
<dbReference type="Pfam" id="PF04196">
    <property type="entry name" value="Bunya_RdRp"/>
    <property type="match status" value="1"/>
</dbReference>
<accession>R4NUK2</accession>
<evidence type="ECO:0000256" key="14">
    <source>
        <dbReference type="ARBA" id="ARBA00023184"/>
    </source>
</evidence>
<feature type="domain" description="RdRp catalytic" evidence="21">
    <location>
        <begin position="983"/>
        <end position="1183"/>
    </location>
</feature>
<dbReference type="GO" id="GO:0006351">
    <property type="term" value="P:DNA-templated transcription"/>
    <property type="evidence" value="ECO:0007669"/>
    <property type="project" value="InterPro"/>
</dbReference>
<comment type="similarity">
    <text evidence="19">Belongs to the Bunyavirales RNA polymerase family.</text>
</comment>
<dbReference type="InterPro" id="IPR022531">
    <property type="entry name" value="L_PA-C-like"/>
</dbReference>
<evidence type="ECO:0000256" key="11">
    <source>
        <dbReference type="ARBA" id="ARBA00022812"/>
    </source>
</evidence>
<proteinExistence type="inferred from homology"/>
<dbReference type="GO" id="GO:0039694">
    <property type="term" value="P:viral RNA genome replication"/>
    <property type="evidence" value="ECO:0007669"/>
    <property type="project" value="InterPro"/>
</dbReference>
<evidence type="ECO:0000256" key="12">
    <source>
        <dbReference type="ARBA" id="ARBA00022842"/>
    </source>
</evidence>
<comment type="subcellular location">
    <subcellularLocation>
        <location evidence="3">Host Golgi apparatus</location>
    </subcellularLocation>
    <subcellularLocation>
        <location evidence="5">Host endoplasmic reticulum-Golgi intermediate compartment</location>
    </subcellularLocation>
    <subcellularLocation>
        <location evidence="4">Virion</location>
    </subcellularLocation>
</comment>
<evidence type="ECO:0000256" key="17">
    <source>
        <dbReference type="ARBA" id="ARBA00030436"/>
    </source>
</evidence>
<evidence type="ECO:0000256" key="6">
    <source>
        <dbReference type="ARBA" id="ARBA00012494"/>
    </source>
</evidence>
<dbReference type="GO" id="GO:0003968">
    <property type="term" value="F:RNA-directed RNA polymerase activity"/>
    <property type="evidence" value="ECO:0007669"/>
    <property type="project" value="UniProtKB-KW"/>
</dbReference>
<evidence type="ECO:0000256" key="5">
    <source>
        <dbReference type="ARBA" id="ARBA00004452"/>
    </source>
</evidence>
<keyword evidence="22" id="KW-0548">Nucleotidyltransferase</keyword>
<dbReference type="RefSeq" id="YP_008003507.1">
    <property type="nucleotide sequence ID" value="NC_021242.1"/>
</dbReference>
<keyword evidence="8" id="KW-0808">Transferase</keyword>
<evidence type="ECO:0000256" key="2">
    <source>
        <dbReference type="ARBA" id="ARBA00001946"/>
    </source>
</evidence>
<evidence type="ECO:0000256" key="20">
    <source>
        <dbReference type="ARBA" id="ARBA00046037"/>
    </source>
</evidence>
<dbReference type="EMBL" id="KC589005">
    <property type="protein sequence ID" value="AGL50921.1"/>
    <property type="molecule type" value="Genomic_RNA"/>
</dbReference>
<reference evidence="22 23" key="1">
    <citation type="journal article" date="2013" name="PLoS ONE">
        <title>The Genome Sequence of Lone Star Virus, a Highly Divergent Bunyavirus Found in the Amblyomma americanum Tick.</title>
        <authorList>
            <person name="Swei A."/>
            <person name="Russell B.J."/>
            <person name="Naccache S.N."/>
            <person name="Kabre B."/>
            <person name="Veeraraghavan N."/>
            <person name="Pilgard M.A."/>
            <person name="Johnson B.J."/>
            <person name="Chiu C.Y."/>
        </authorList>
    </citation>
    <scope>NUCLEOTIDE SEQUENCE [LARGE SCALE GENOMIC DNA]</scope>
    <source>
        <strain evidence="22">TMA 1381</strain>
    </source>
</reference>
<dbReference type="GO" id="GO:0044423">
    <property type="term" value="C:virion component"/>
    <property type="evidence" value="ECO:0007669"/>
    <property type="project" value="UniProtKB-KW"/>
</dbReference>
<evidence type="ECO:0000313" key="23">
    <source>
        <dbReference type="Proteomes" id="UP000201374"/>
    </source>
</evidence>
<keyword evidence="10" id="KW-0378">Hydrolase</keyword>
<dbReference type="InterPro" id="IPR007322">
    <property type="entry name" value="RNA_pol_bunyavir"/>
</dbReference>
<evidence type="ECO:0000256" key="8">
    <source>
        <dbReference type="ARBA" id="ARBA00022679"/>
    </source>
</evidence>
<dbReference type="GO" id="GO:0016787">
    <property type="term" value="F:hydrolase activity"/>
    <property type="evidence" value="ECO:0007669"/>
    <property type="project" value="UniProtKB-KW"/>
</dbReference>
<organism evidence="22 23">
    <name type="scientific">Lone Star virus</name>
    <dbReference type="NCBI Taxonomy" id="1219465"/>
    <lineage>
        <taxon>Viruses</taxon>
        <taxon>Riboviria</taxon>
        <taxon>Orthornavirae</taxon>
        <taxon>Negarnaviricota</taxon>
        <taxon>Polyploviricotina</taxon>
        <taxon>Bunyaviricetes</taxon>
        <taxon>Hareavirales</taxon>
        <taxon>Phenuiviridae</taxon>
        <taxon>Bandavirus</taxon>
        <taxon>Bandavirus amblyommae</taxon>
        <taxon>Lone Star bandavirus</taxon>
    </lineage>
</organism>
<dbReference type="PROSITE" id="PS50525">
    <property type="entry name" value="RDRP_SSRNA_NEG_SEG"/>
    <property type="match status" value="1"/>
</dbReference>
<comment type="function">
    <text evidence="20">RNA-dependent RNA polymerase, which is responsible for the replication and transcription of the viral RNA genome using antigenomic RNA as an intermediate. During transcription, synthesizes subgenomic RNAs and assures their capping by a cap-snatching mechanism, which involves the endonuclease activity cleaving the host capped pre-mRNAs. These short capped RNAs are then used as primers for viral transcription. The 3'-end of subgenomic mRNAs molecules are not polyadenylated. During replication, the polymerase binds the 5' and 3' vRNA extremities at distinct sites. In turn, significant conformational changes occur in the polymerase and in vRNA to initiate active RNA synthesis. As a consequence of the use of the same enzyme for both transcription and replication, these mechanisms need to be well coordinated.</text>
</comment>
<keyword evidence="22" id="KW-0696">RNA-directed RNA polymerase</keyword>
<evidence type="ECO:0000256" key="18">
    <source>
        <dbReference type="ARBA" id="ARBA00031012"/>
    </source>
</evidence>
<dbReference type="Proteomes" id="UP000201374">
    <property type="component" value="Genome"/>
</dbReference>
<evidence type="ECO:0000256" key="16">
    <source>
        <dbReference type="ARBA" id="ARBA00030285"/>
    </source>
</evidence>
<keyword evidence="15" id="KW-0464">Manganese</keyword>
<dbReference type="GO" id="GO:0046872">
    <property type="term" value="F:metal ion binding"/>
    <property type="evidence" value="ECO:0007669"/>
    <property type="project" value="UniProtKB-KW"/>
</dbReference>
<keyword evidence="14" id="KW-1038">Host endoplasmic reticulum</keyword>
<evidence type="ECO:0000256" key="3">
    <source>
        <dbReference type="ARBA" id="ARBA00004136"/>
    </source>
</evidence>
<comment type="cofactor">
    <cofactor evidence="2">
        <name>Mg(2+)</name>
        <dbReference type="ChEBI" id="CHEBI:18420"/>
    </cofactor>
</comment>
<evidence type="ECO:0000256" key="13">
    <source>
        <dbReference type="ARBA" id="ARBA00022844"/>
    </source>
</evidence>
<protein>
    <recommendedName>
        <fullName evidence="7">RNA-directed RNA polymerase L</fullName>
        <ecNumber evidence="6">2.7.7.48</ecNumber>
    </recommendedName>
    <alternativeName>
        <fullName evidence="16">Large structural protein</fullName>
    </alternativeName>
    <alternativeName>
        <fullName evidence="18">Replicase</fullName>
    </alternativeName>
    <alternativeName>
        <fullName evidence="17">Transcriptase</fullName>
    </alternativeName>
</protein>
<keyword evidence="12" id="KW-0460">Magnesium</keyword>
<dbReference type="InterPro" id="IPR007099">
    <property type="entry name" value="RNA-dir_pol_NSvirus"/>
</dbReference>
<dbReference type="InterPro" id="IPR029124">
    <property type="entry name" value="L_protein_N"/>
</dbReference>
<dbReference type="Pfam" id="PF12603">
    <property type="entry name" value="L_PA-C-like"/>
    <property type="match status" value="1"/>
</dbReference>
<dbReference type="GO" id="GO:0044172">
    <property type="term" value="C:host cell endoplasmic reticulum-Golgi intermediate compartment"/>
    <property type="evidence" value="ECO:0007669"/>
    <property type="project" value="UniProtKB-SubCell"/>
</dbReference>
<comment type="cofactor">
    <cofactor evidence="1">
        <name>Mn(2+)</name>
        <dbReference type="ChEBI" id="CHEBI:29035"/>
    </cofactor>
</comment>
<dbReference type="Pfam" id="PF15518">
    <property type="entry name" value="L_protein_N"/>
    <property type="match status" value="1"/>
</dbReference>
<dbReference type="GeneID" id="15614183"/>
<sequence length="2085" mass="237282">METRIRNEVIPFPRRNNITAEGLVYLAHLDDSRLPEFSITPQEDSLLLEIDEIPESISQVGSSIIVGHQRFEVGKVSTLIHDFTFAAIAEETDKPLSRHFPIINDGEDHLTPDLIIDASATEKRVIEFATHRGPGVRGVLNYYNQKIEKYTRPLAARQERTQWDISLSCIAVGYDHVVSDLTLSQATVDELVYRFRFASAVFNQILVAFPELAPKVSEEISSAERAGRECLNFLTRTFIEEPEGESLLENFPLGSKRYLDAFLENSEDEQYLKRVFAGTFQETLDEIRGEHILEGHRRGPALERNGEEASSQMAQLVKDQLDAYLKQKVKQDESKFKSTIKIPGWLIPDTPRTIDIGINHKDLEGMSDETVTARVWKAALTEVIFTPQNSWQEDLEREYAIATSRLQVDPEGENTKQDYHRVKINLPAQDWVSLAARGLEGKSMRQEELVRKTDEASHTVLSPHHDISGISSCIESNNWFHHFKLGQEENLYGVLDVLISSAMEVATDGQQVGEKILKAFKDYRNLNCVHWASMVTQIATELAIAAKQSCKRHHFIIKKVPNFPIYMLIKTSRSGSHVFYSLAARTNSVKHELSGRVFKEYERSGNWFITEFNSVKLCKVENMLKLPMLIVALISYSQESDEKVVTKLSRPTTFTRKLVTTAIMVCMEDKALTEELITIQRYIQMEGFVTEPLLPKPHKMLEKLSVPLRTTLQVFLFQQCLKAIRSISRTPYRRMCKAGEVSWRGCFSGVIGMSCSPEQMVNSWYLGYLKNKDEDTEVNMLGAMYEKIVKVEEKRPLDSSNLLGGDPLKPNMHEFSGSFIKFMARALNDEIRGRKGHNWQEEITTQFYRSIGSVTLDQLATLKASSSFGPEWENFDDVRLKEYHRVKVLERISELVQEGHTFYTDTIGQCFRVVLEDGCMRICLFKKAQHGGLREIYVLRLEERLIQFGIELLARKINEAVGHETISVPSRKEEILDTHQARAAKACGEGTLITVCSSNDARTWNQGHYTTKFAFLMCELMPRELHGFIWMSCAIFRKKKMMLNLDYLNSMCRKRPEASGFKQRLYDGFSGNEEVPWIQKGKTFIQTETGMMQGILHLTSSLFHAAYQAAIRKILKAKLKTTINSRVLIDVIEGSDDSAIVISAAVKSDDEERKFRLMASVLLHWVKRLGLYAGIYMSPKSTIGCIDVCEYNSEFRFSRLMCRPTLKWVTACLNIPEVEKIADRQESFSNLLTSVLEGGGTSSLCSVLQLTQAWCHYVLLGLWSSCVFKLIAPYMEESKNPDIGFFILDCPVSAGILGFRHNLWRYVRKTKLSAIFAKILDNKGHEGFTLTSGGSLSKCHLIRWGDRKKLDGIKNRTGMNLDWRILTDEDPSLLYKPPQNNHEVKVAISLKLDSPGVAESLSKGNVLGRVIASSVYILQRRCITVRSQRRKYTLAELMLETEDVGRTLTLAEENALFGDIIALEKNEALCQSYGEAIGNFIGKSREMRRAKVEVLSADEAFRAPPVKIMGDVFFGTTKSHMGQNMLARELGYLKESFPWISADPHECLSNSPFTCQAELKTFFEKLEQKTRKVRMIGAAVFTRMGQTSLDNLLRFNFQKNFELTRQGNGEYEVVNEDEKFCKHVITMILSGPFSNERKSQMIVDFLKISDLSPPKTLLKKSRTNVLRVIRAWLEGHSRIEELVERSMDGICGAFTVRQKISRDSSGQLQYRGLGVWTGRIEGTDCRLQIENSGPGEQVLKQVTISSDKNLSDFLSGLERLCKELRVTNPRKSWAKQKKQDLSLIGALVDFKLESRLSCAGCPLRLVPASEGFLKEMMDRSNISLIVRGDILNIKADLGDGRLITMISYKASGQDADQEQGARFFSRREVLKTHLSWSVREPYLSWISLRPVPDALVPRLEEEIMGKRRTEGIDAKQLKDVYQRCCKSSLRRKGLTVGQFSTVKLRIEDTSDDVEINLLELLEEEVDFTSTLERTSLDMLEDSIEDMEVFFGEEDLEIFDFTELISRADPLAYHGFCDRIIEDFVKKLGHDVIRRAIQKREMLQTDAELVKKLFDCIGENPEELEIVHDELDEYASSGQITEEVWG</sequence>
<keyword evidence="13" id="KW-0946">Virion</keyword>
<keyword evidence="23" id="KW-1185">Reference proteome</keyword>
<name>R4NUK2_9VIRU</name>
<keyword evidence="11" id="KW-1040">Host Golgi apparatus</keyword>
<dbReference type="KEGG" id="vg:15614183"/>
<evidence type="ECO:0000259" key="21">
    <source>
        <dbReference type="PROSITE" id="PS50525"/>
    </source>
</evidence>
<dbReference type="GO" id="GO:0044177">
    <property type="term" value="C:host cell Golgi apparatus"/>
    <property type="evidence" value="ECO:0007669"/>
    <property type="project" value="UniProtKB-SubCell"/>
</dbReference>
<evidence type="ECO:0000256" key="7">
    <source>
        <dbReference type="ARBA" id="ARBA00018602"/>
    </source>
</evidence>
<dbReference type="EC" id="2.7.7.48" evidence="6"/>
<keyword evidence="9" id="KW-0479">Metal-binding</keyword>
<evidence type="ECO:0000256" key="19">
    <source>
        <dbReference type="ARBA" id="ARBA00034123"/>
    </source>
</evidence>